<evidence type="ECO:0000313" key="1">
    <source>
        <dbReference type="EMBL" id="KKL03552.1"/>
    </source>
</evidence>
<protein>
    <submittedName>
        <fullName evidence="1">Uncharacterized protein</fullName>
    </submittedName>
</protein>
<proteinExistence type="predicted"/>
<dbReference type="EMBL" id="LAZR01044882">
    <property type="protein sequence ID" value="KKL03552.1"/>
    <property type="molecule type" value="Genomic_DNA"/>
</dbReference>
<comment type="caution">
    <text evidence="1">The sequence shown here is derived from an EMBL/GenBank/DDBJ whole genome shotgun (WGS) entry which is preliminary data.</text>
</comment>
<gene>
    <name evidence="1" type="ORF">LCGC14_2625020</name>
</gene>
<accession>A0A0F9APJ6</accession>
<organism evidence="1">
    <name type="scientific">marine sediment metagenome</name>
    <dbReference type="NCBI Taxonomy" id="412755"/>
    <lineage>
        <taxon>unclassified sequences</taxon>
        <taxon>metagenomes</taxon>
        <taxon>ecological metagenomes</taxon>
    </lineage>
</organism>
<dbReference type="AlphaFoldDB" id="A0A0F9APJ6"/>
<reference evidence="1" key="1">
    <citation type="journal article" date="2015" name="Nature">
        <title>Complex archaea that bridge the gap between prokaryotes and eukaryotes.</title>
        <authorList>
            <person name="Spang A."/>
            <person name="Saw J.H."/>
            <person name="Jorgensen S.L."/>
            <person name="Zaremba-Niedzwiedzka K."/>
            <person name="Martijn J."/>
            <person name="Lind A.E."/>
            <person name="van Eijk R."/>
            <person name="Schleper C."/>
            <person name="Guy L."/>
            <person name="Ettema T.J."/>
        </authorList>
    </citation>
    <scope>NUCLEOTIDE SEQUENCE</scope>
</reference>
<feature type="non-terminal residue" evidence="1">
    <location>
        <position position="1"/>
    </location>
</feature>
<name>A0A0F9APJ6_9ZZZZ</name>
<sequence length="34" mass="3872">AGGIDASWFLQSDEESFDVNTKNYSRTRTHVVKL</sequence>